<evidence type="ECO:0000256" key="2">
    <source>
        <dbReference type="ARBA" id="ARBA00004996"/>
    </source>
</evidence>
<keyword evidence="5" id="KW-0808">Transferase</keyword>
<evidence type="ECO:0000256" key="9">
    <source>
        <dbReference type="ARBA" id="ARBA00022777"/>
    </source>
</evidence>
<evidence type="ECO:0000256" key="6">
    <source>
        <dbReference type="ARBA" id="ARBA00022723"/>
    </source>
</evidence>
<organism evidence="14 15">
    <name type="scientific">Batrachochytrium dendrobatidis (strain JEL423)</name>
    <dbReference type="NCBI Taxonomy" id="403673"/>
    <lineage>
        <taxon>Eukaryota</taxon>
        <taxon>Fungi</taxon>
        <taxon>Fungi incertae sedis</taxon>
        <taxon>Chytridiomycota</taxon>
        <taxon>Chytridiomycota incertae sedis</taxon>
        <taxon>Chytridiomycetes</taxon>
        <taxon>Rhizophydiales</taxon>
        <taxon>Rhizophydiales incertae sedis</taxon>
        <taxon>Batrachochytrium</taxon>
    </lineage>
</organism>
<dbReference type="Pfam" id="PF13793">
    <property type="entry name" value="Pribosyltran_N"/>
    <property type="match status" value="1"/>
</dbReference>
<keyword evidence="9" id="KW-0418">Kinase</keyword>
<dbReference type="GO" id="GO:0006015">
    <property type="term" value="P:5-phosphoribose 1-diphosphate biosynthetic process"/>
    <property type="evidence" value="ECO:0007669"/>
    <property type="project" value="TreeGrafter"/>
</dbReference>
<evidence type="ECO:0000313" key="14">
    <source>
        <dbReference type="EMBL" id="OAJ37112.1"/>
    </source>
</evidence>
<dbReference type="NCBIfam" id="TIGR01251">
    <property type="entry name" value="ribP_PPkin"/>
    <property type="match status" value="1"/>
</dbReference>
<dbReference type="EMBL" id="DS022300">
    <property type="protein sequence ID" value="OAJ37112.1"/>
    <property type="molecule type" value="Genomic_DNA"/>
</dbReference>
<dbReference type="CDD" id="cd06223">
    <property type="entry name" value="PRTases_typeI"/>
    <property type="match status" value="1"/>
</dbReference>
<dbReference type="GO" id="GO:0006164">
    <property type="term" value="P:purine nucleotide biosynthetic process"/>
    <property type="evidence" value="ECO:0007669"/>
    <property type="project" value="TreeGrafter"/>
</dbReference>
<dbReference type="Pfam" id="PF14572">
    <property type="entry name" value="Pribosyl_synth"/>
    <property type="match status" value="1"/>
</dbReference>
<dbReference type="AlphaFoldDB" id="A0A177WBJ8"/>
<protein>
    <recommendedName>
        <fullName evidence="4">ribose-phosphate diphosphokinase</fullName>
        <ecNumber evidence="4">2.7.6.1</ecNumber>
    </recommendedName>
</protein>
<reference evidence="14 15" key="1">
    <citation type="submission" date="2006-10" db="EMBL/GenBank/DDBJ databases">
        <title>The Genome Sequence of Batrachochytrium dendrobatidis JEL423.</title>
        <authorList>
            <consortium name="The Broad Institute Genome Sequencing Platform"/>
            <person name="Birren B."/>
            <person name="Lander E."/>
            <person name="Galagan J."/>
            <person name="Cuomo C."/>
            <person name="Devon K."/>
            <person name="Jaffe D."/>
            <person name="Butler J."/>
            <person name="Alvarez P."/>
            <person name="Gnerre S."/>
            <person name="Grabherr M."/>
            <person name="Kleber M."/>
            <person name="Mauceli E."/>
            <person name="Brockman W."/>
            <person name="Young S."/>
            <person name="LaButti K."/>
            <person name="Sykes S."/>
            <person name="DeCaprio D."/>
            <person name="Crawford M."/>
            <person name="Koehrsen M."/>
            <person name="Engels R."/>
            <person name="Montgomery P."/>
            <person name="Pearson M."/>
            <person name="Howarth C."/>
            <person name="Larson L."/>
            <person name="White J."/>
            <person name="O'Leary S."/>
            <person name="Kodira C."/>
            <person name="Zeng Q."/>
            <person name="Yandava C."/>
            <person name="Alvarado L."/>
            <person name="Longcore J."/>
            <person name="James T."/>
        </authorList>
    </citation>
    <scope>NUCLEOTIDE SEQUENCE [LARGE SCALE GENOMIC DNA]</scope>
    <source>
        <strain evidence="14 15">JEL423</strain>
    </source>
</reference>
<evidence type="ECO:0000313" key="15">
    <source>
        <dbReference type="Proteomes" id="UP000077115"/>
    </source>
</evidence>
<accession>A0A177WBJ8</accession>
<evidence type="ECO:0000256" key="11">
    <source>
        <dbReference type="ARBA" id="ARBA00022842"/>
    </source>
</evidence>
<evidence type="ECO:0000256" key="10">
    <source>
        <dbReference type="ARBA" id="ARBA00022840"/>
    </source>
</evidence>
<dbReference type="GO" id="GO:0005737">
    <property type="term" value="C:cytoplasm"/>
    <property type="evidence" value="ECO:0007669"/>
    <property type="project" value="TreeGrafter"/>
</dbReference>
<keyword evidence="7" id="KW-0545">Nucleotide biosynthesis</keyword>
<dbReference type="Gene3D" id="3.40.50.2020">
    <property type="match status" value="2"/>
</dbReference>
<evidence type="ECO:0000256" key="5">
    <source>
        <dbReference type="ARBA" id="ARBA00022679"/>
    </source>
</evidence>
<comment type="catalytic activity">
    <reaction evidence="12">
        <text>D-ribose 5-phosphate + ATP = 5-phospho-alpha-D-ribose 1-diphosphate + AMP + H(+)</text>
        <dbReference type="Rhea" id="RHEA:15609"/>
        <dbReference type="ChEBI" id="CHEBI:15378"/>
        <dbReference type="ChEBI" id="CHEBI:30616"/>
        <dbReference type="ChEBI" id="CHEBI:58017"/>
        <dbReference type="ChEBI" id="CHEBI:78346"/>
        <dbReference type="ChEBI" id="CHEBI:456215"/>
        <dbReference type="EC" id="2.7.6.1"/>
    </reaction>
</comment>
<evidence type="ECO:0000256" key="3">
    <source>
        <dbReference type="ARBA" id="ARBA00006478"/>
    </source>
</evidence>
<keyword evidence="6" id="KW-0479">Metal-binding</keyword>
<evidence type="ECO:0000259" key="13">
    <source>
        <dbReference type="Pfam" id="PF13793"/>
    </source>
</evidence>
<gene>
    <name evidence="14" type="ORF">BDEG_21177</name>
</gene>
<dbReference type="OrthoDB" id="413572at2759"/>
<dbReference type="InterPro" id="IPR005946">
    <property type="entry name" value="Rib-P_diPkinase"/>
</dbReference>
<dbReference type="eggNOG" id="KOG1448">
    <property type="taxonomic scope" value="Eukaryota"/>
</dbReference>
<dbReference type="GO" id="GO:0016301">
    <property type="term" value="F:kinase activity"/>
    <property type="evidence" value="ECO:0007669"/>
    <property type="project" value="UniProtKB-KW"/>
</dbReference>
<name>A0A177WBJ8_BATDL</name>
<comment type="similarity">
    <text evidence="3">Belongs to the ribose-phosphate pyrophosphokinase family.</text>
</comment>
<keyword evidence="10" id="KW-0067">ATP-binding</keyword>
<dbReference type="FunFam" id="3.40.50.2020:FF:000001">
    <property type="entry name" value="Ribose-phosphate pyrophosphokinase"/>
    <property type="match status" value="1"/>
</dbReference>
<dbReference type="GO" id="GO:0005524">
    <property type="term" value="F:ATP binding"/>
    <property type="evidence" value="ECO:0007669"/>
    <property type="project" value="UniProtKB-KW"/>
</dbReference>
<comment type="pathway">
    <text evidence="2">Metabolic intermediate biosynthesis; 5-phospho-alpha-D-ribose 1-diphosphate biosynthesis; 5-phospho-alpha-D-ribose 1-diphosphate from D-ribose 5-phosphate (route I): step 1/1.</text>
</comment>
<dbReference type="InterPro" id="IPR000836">
    <property type="entry name" value="PRTase_dom"/>
</dbReference>
<dbReference type="GO" id="GO:0004749">
    <property type="term" value="F:ribose phosphate diphosphokinase activity"/>
    <property type="evidence" value="ECO:0007669"/>
    <property type="project" value="UniProtKB-EC"/>
</dbReference>
<evidence type="ECO:0000256" key="12">
    <source>
        <dbReference type="ARBA" id="ARBA00049535"/>
    </source>
</evidence>
<evidence type="ECO:0000256" key="8">
    <source>
        <dbReference type="ARBA" id="ARBA00022741"/>
    </source>
</evidence>
<reference evidence="14 15" key="2">
    <citation type="submission" date="2016-05" db="EMBL/GenBank/DDBJ databases">
        <title>Lineage-specific infection strategies underlie the spectrum of fungal disease in amphibians.</title>
        <authorList>
            <person name="Cuomo C.A."/>
            <person name="Farrer R.A."/>
            <person name="James T."/>
            <person name="Longcore J."/>
            <person name="Birren B."/>
        </authorList>
    </citation>
    <scope>NUCLEOTIDE SEQUENCE [LARGE SCALE GENOMIC DNA]</scope>
    <source>
        <strain evidence="14 15">JEL423</strain>
    </source>
</reference>
<sequence>MGLPPSPAILKRFSNAETSVELGVSVRDSDVFIIQSGSSAINDHLMELLIMISACKTASARRITAVLPYFPYNKQSKKKKARAAITAKLVANMLHVAGVDHIITMDLHSNQIQGFFSKPVDNLLAEPAIARYMKDRFESMFSRGVVISKNAGGAKRVTSLADRLKIDFAMIHRERYHIKGDSSADQTETRLTLVGNVKGKICFMVDDIVDGTHSFLDSCEHLKKCEAEKVYIIATHGILSGDALKEIEECSAVDEASVLFDLVHSTMQAIILLC</sequence>
<dbReference type="SMART" id="SM01400">
    <property type="entry name" value="Pribosyltran_N"/>
    <property type="match status" value="1"/>
</dbReference>
<dbReference type="VEuPathDB" id="FungiDB:BDEG_21177"/>
<dbReference type="InterPro" id="IPR029099">
    <property type="entry name" value="Pribosyltran_N"/>
</dbReference>
<dbReference type="GO" id="GO:0002189">
    <property type="term" value="C:ribose phosphate diphosphokinase complex"/>
    <property type="evidence" value="ECO:0007669"/>
    <property type="project" value="TreeGrafter"/>
</dbReference>
<keyword evidence="11" id="KW-0460">Magnesium</keyword>
<evidence type="ECO:0000256" key="1">
    <source>
        <dbReference type="ARBA" id="ARBA00001946"/>
    </source>
</evidence>
<dbReference type="PANTHER" id="PTHR10210:SF57">
    <property type="entry name" value="RIBOSE-PHOSPHATE DIPHOSPHOKINASE"/>
    <property type="match status" value="1"/>
</dbReference>
<dbReference type="GO" id="GO:0000287">
    <property type="term" value="F:magnesium ion binding"/>
    <property type="evidence" value="ECO:0007669"/>
    <property type="project" value="InterPro"/>
</dbReference>
<feature type="domain" description="Ribose-phosphate pyrophosphokinase N-terminal" evidence="13">
    <location>
        <begin position="2"/>
        <end position="98"/>
    </location>
</feature>
<dbReference type="EC" id="2.7.6.1" evidence="4"/>
<dbReference type="STRING" id="403673.A0A177WBJ8"/>
<evidence type="ECO:0000256" key="4">
    <source>
        <dbReference type="ARBA" id="ARBA00013247"/>
    </source>
</evidence>
<dbReference type="PROSITE" id="PS00114">
    <property type="entry name" value="PRPP_SYNTHASE"/>
    <property type="match status" value="1"/>
</dbReference>
<evidence type="ECO:0000256" key="7">
    <source>
        <dbReference type="ARBA" id="ARBA00022727"/>
    </source>
</evidence>
<dbReference type="Proteomes" id="UP000077115">
    <property type="component" value="Unassembled WGS sequence"/>
</dbReference>
<dbReference type="InterPro" id="IPR000842">
    <property type="entry name" value="PRib_PP_synth_CS"/>
</dbReference>
<dbReference type="PANTHER" id="PTHR10210">
    <property type="entry name" value="RIBOSE-PHOSPHATE DIPHOSPHOKINASE FAMILY MEMBER"/>
    <property type="match status" value="1"/>
</dbReference>
<keyword evidence="8" id="KW-0547">Nucleotide-binding</keyword>
<dbReference type="InterPro" id="IPR029057">
    <property type="entry name" value="PRTase-like"/>
</dbReference>
<proteinExistence type="inferred from homology"/>
<comment type="cofactor">
    <cofactor evidence="1">
        <name>Mg(2+)</name>
        <dbReference type="ChEBI" id="CHEBI:18420"/>
    </cofactor>
</comment>
<dbReference type="GO" id="GO:0009156">
    <property type="term" value="P:ribonucleoside monophosphate biosynthetic process"/>
    <property type="evidence" value="ECO:0007669"/>
    <property type="project" value="InterPro"/>
</dbReference>
<dbReference type="SUPFAM" id="SSF53271">
    <property type="entry name" value="PRTase-like"/>
    <property type="match status" value="2"/>
</dbReference>